<dbReference type="AlphaFoldDB" id="A0A1H4TD58"/>
<dbReference type="Proteomes" id="UP000183407">
    <property type="component" value="Unassembled WGS sequence"/>
</dbReference>
<dbReference type="EMBL" id="FNTL01000004">
    <property type="protein sequence ID" value="SEC54396.1"/>
    <property type="molecule type" value="Genomic_DNA"/>
</dbReference>
<evidence type="ECO:0000256" key="5">
    <source>
        <dbReference type="ARBA" id="ARBA00023136"/>
    </source>
</evidence>
<sequence>MGSTADATSSNAPDSNSPEQPSLKRVMGPGLLLLFIVGDILGTGIYALTGKVANQVGGAVWLPFLVAFVVAIITAFSYLELVTKFPKAAGAALYTHKAFGVHFLTYMVAFAVMCSGITSASTASRAFAANFVEAFHLDFSTGIGITLLGLGFMTLVGLVNFRGVSESVKTNVVLTCVELSGLLIIIMIGLWALGVGDGDFSRVATFDTGDRSALGAVVAGTALAFFAMVGFEDSVNMAEECKEPSRIFPKVLLTGLIVTGCIYVFVSITAIALVPVAELGEGDTPLLKVVQAGAPAFPIGIFAFITMFAVANTALINMLMASRLLYGMSREGVLPPPLGKVHATRRTPYVAIVFTTILAFGLITFVGEVPELGGTTALLLLGVFTIVNITVLVLRKQPVEHKHFRVPTILPIIGALTCGFLVTPIADRPAVQYQIAGILLGIGVVLWAGTVLVNKRLGKGGPEIDPEKLAEHE</sequence>
<keyword evidence="5 7" id="KW-0472">Membrane</keyword>
<feature type="transmembrane region" description="Helical" evidence="7">
    <location>
        <begin position="251"/>
        <end position="277"/>
    </location>
</feature>
<evidence type="ECO:0000256" key="4">
    <source>
        <dbReference type="ARBA" id="ARBA00022989"/>
    </source>
</evidence>
<feature type="transmembrane region" description="Helical" evidence="7">
    <location>
        <begin position="99"/>
        <end position="119"/>
    </location>
</feature>
<dbReference type="Gene3D" id="1.20.1740.10">
    <property type="entry name" value="Amino acid/polyamine transporter I"/>
    <property type="match status" value="1"/>
</dbReference>
<evidence type="ECO:0000256" key="6">
    <source>
        <dbReference type="SAM" id="MobiDB-lite"/>
    </source>
</evidence>
<feature type="transmembrane region" description="Helical" evidence="7">
    <location>
        <begin position="347"/>
        <end position="366"/>
    </location>
</feature>
<proteinExistence type="predicted"/>
<keyword evidence="3 7" id="KW-0812">Transmembrane</keyword>
<feature type="transmembrane region" description="Helical" evidence="7">
    <location>
        <begin position="172"/>
        <end position="193"/>
    </location>
</feature>
<feature type="transmembrane region" description="Helical" evidence="7">
    <location>
        <begin position="213"/>
        <end position="231"/>
    </location>
</feature>
<reference evidence="9" key="1">
    <citation type="submission" date="2016-10" db="EMBL/GenBank/DDBJ databases">
        <authorList>
            <person name="Varghese N."/>
        </authorList>
    </citation>
    <scope>NUCLEOTIDE SEQUENCE [LARGE SCALE GENOMIC DNA]</scope>
    <source>
        <strain evidence="9">DSM 44719</strain>
    </source>
</reference>
<evidence type="ECO:0000256" key="1">
    <source>
        <dbReference type="ARBA" id="ARBA00004651"/>
    </source>
</evidence>
<feature type="region of interest" description="Disordered" evidence="6">
    <location>
        <begin position="1"/>
        <end position="23"/>
    </location>
</feature>
<gene>
    <name evidence="8" type="ORF">SAMN04490220_1910</name>
</gene>
<dbReference type="Pfam" id="PF13520">
    <property type="entry name" value="AA_permease_2"/>
    <property type="match status" value="1"/>
</dbReference>
<evidence type="ECO:0000256" key="2">
    <source>
        <dbReference type="ARBA" id="ARBA00022475"/>
    </source>
</evidence>
<keyword evidence="4 7" id="KW-1133">Transmembrane helix</keyword>
<comment type="subcellular location">
    <subcellularLocation>
        <location evidence="1">Cell membrane</location>
        <topology evidence="1">Multi-pass membrane protein</topology>
    </subcellularLocation>
</comment>
<feature type="transmembrane region" description="Helical" evidence="7">
    <location>
        <begin position="432"/>
        <end position="453"/>
    </location>
</feature>
<keyword evidence="2" id="KW-1003">Cell membrane</keyword>
<organism evidence="8 9">
    <name type="scientific">Rhodococcus jostii</name>
    <dbReference type="NCBI Taxonomy" id="132919"/>
    <lineage>
        <taxon>Bacteria</taxon>
        <taxon>Bacillati</taxon>
        <taxon>Actinomycetota</taxon>
        <taxon>Actinomycetes</taxon>
        <taxon>Mycobacteriales</taxon>
        <taxon>Nocardiaceae</taxon>
        <taxon>Rhodococcus</taxon>
    </lineage>
</organism>
<dbReference type="GO" id="GO:0022857">
    <property type="term" value="F:transmembrane transporter activity"/>
    <property type="evidence" value="ECO:0007669"/>
    <property type="project" value="InterPro"/>
</dbReference>
<dbReference type="InterPro" id="IPR050367">
    <property type="entry name" value="APC_superfamily"/>
</dbReference>
<dbReference type="PIRSF" id="PIRSF006060">
    <property type="entry name" value="AA_transporter"/>
    <property type="match status" value="1"/>
</dbReference>
<feature type="compositionally biased region" description="Polar residues" evidence="6">
    <location>
        <begin position="1"/>
        <end position="20"/>
    </location>
</feature>
<feature type="transmembrane region" description="Helical" evidence="7">
    <location>
        <begin position="372"/>
        <end position="394"/>
    </location>
</feature>
<dbReference type="OrthoDB" id="4568421at2"/>
<feature type="transmembrane region" description="Helical" evidence="7">
    <location>
        <begin position="297"/>
        <end position="326"/>
    </location>
</feature>
<evidence type="ECO:0000313" key="9">
    <source>
        <dbReference type="Proteomes" id="UP000183407"/>
    </source>
</evidence>
<name>A0A1H4TD58_RHOJO</name>
<accession>A0A1H4TD58</accession>
<feature type="transmembrane region" description="Helical" evidence="7">
    <location>
        <begin position="139"/>
        <end position="160"/>
    </location>
</feature>
<protein>
    <submittedName>
        <fullName evidence="8">Amino acid transporter</fullName>
    </submittedName>
</protein>
<dbReference type="GO" id="GO:0005886">
    <property type="term" value="C:plasma membrane"/>
    <property type="evidence" value="ECO:0007669"/>
    <property type="project" value="UniProtKB-SubCell"/>
</dbReference>
<feature type="transmembrane region" description="Helical" evidence="7">
    <location>
        <begin position="406"/>
        <end position="426"/>
    </location>
</feature>
<feature type="transmembrane region" description="Helical" evidence="7">
    <location>
        <begin position="30"/>
        <end position="48"/>
    </location>
</feature>
<evidence type="ECO:0000256" key="3">
    <source>
        <dbReference type="ARBA" id="ARBA00022692"/>
    </source>
</evidence>
<evidence type="ECO:0000256" key="7">
    <source>
        <dbReference type="SAM" id="Phobius"/>
    </source>
</evidence>
<dbReference type="PANTHER" id="PTHR42770">
    <property type="entry name" value="AMINO ACID TRANSPORTER-RELATED"/>
    <property type="match status" value="1"/>
</dbReference>
<dbReference type="PANTHER" id="PTHR42770:SF11">
    <property type="entry name" value="INNER MEMBRANE TRANSPORT PROTEIN YBAT"/>
    <property type="match status" value="1"/>
</dbReference>
<dbReference type="RefSeq" id="WP_073365501.1">
    <property type="nucleotide sequence ID" value="NZ_FNTL01000004.1"/>
</dbReference>
<feature type="transmembrane region" description="Helical" evidence="7">
    <location>
        <begin position="60"/>
        <end position="79"/>
    </location>
</feature>
<evidence type="ECO:0000313" key="8">
    <source>
        <dbReference type="EMBL" id="SEC54396.1"/>
    </source>
</evidence>
<dbReference type="InterPro" id="IPR002293">
    <property type="entry name" value="AA/rel_permease1"/>
</dbReference>